<dbReference type="InterPro" id="IPR017756">
    <property type="entry name" value="TM_Gly-Cys-Arg_CS"/>
</dbReference>
<keyword evidence="1" id="KW-0812">Transmembrane</keyword>
<feature type="transmembrane region" description="Helical" evidence="1">
    <location>
        <begin position="16"/>
        <end position="38"/>
    </location>
</feature>
<keyword evidence="3" id="KW-1185">Reference proteome</keyword>
<keyword evidence="1" id="KW-0472">Membrane</keyword>
<protein>
    <submittedName>
        <fullName evidence="2">Uncharacterized protein (TIGR03382 family)</fullName>
    </submittedName>
</protein>
<gene>
    <name evidence="2" type="ORF">CLV54_1613</name>
</gene>
<organism evidence="2 3">
    <name type="scientific">Compostimonas suwonensis</name>
    <dbReference type="NCBI Taxonomy" id="1048394"/>
    <lineage>
        <taxon>Bacteria</taxon>
        <taxon>Bacillati</taxon>
        <taxon>Actinomycetota</taxon>
        <taxon>Actinomycetes</taxon>
        <taxon>Micrococcales</taxon>
        <taxon>Microbacteriaceae</taxon>
        <taxon>Compostimonas</taxon>
    </lineage>
</organism>
<dbReference type="EMBL" id="PGFB01000003">
    <property type="protein sequence ID" value="PJJ61826.1"/>
    <property type="molecule type" value="Genomic_DNA"/>
</dbReference>
<evidence type="ECO:0000313" key="3">
    <source>
        <dbReference type="Proteomes" id="UP000230161"/>
    </source>
</evidence>
<proteinExistence type="predicted"/>
<comment type="caution">
    <text evidence="2">The sequence shown here is derived from an EMBL/GenBank/DDBJ whole genome shotgun (WGS) entry which is preliminary data.</text>
</comment>
<accession>A0A2M9BV49</accession>
<evidence type="ECO:0000256" key="1">
    <source>
        <dbReference type="SAM" id="Phobius"/>
    </source>
</evidence>
<evidence type="ECO:0000313" key="2">
    <source>
        <dbReference type="EMBL" id="PJJ61826.1"/>
    </source>
</evidence>
<dbReference type="Proteomes" id="UP000230161">
    <property type="component" value="Unassembled WGS sequence"/>
</dbReference>
<keyword evidence="1" id="KW-1133">Transmembrane helix</keyword>
<dbReference type="AlphaFoldDB" id="A0A2M9BV49"/>
<sequence length="44" mass="4617">MSVTTEFLAQTGVNTLPIIIGVAAVIAIGVLLLVVGLVRRRGQR</sequence>
<name>A0A2M9BV49_9MICO</name>
<dbReference type="RefSeq" id="WP_281258167.1">
    <property type="nucleotide sequence ID" value="NZ_PGFB01000003.1"/>
</dbReference>
<dbReference type="NCBIfam" id="TIGR03382">
    <property type="entry name" value="GC_trans_RRR"/>
    <property type="match status" value="1"/>
</dbReference>
<reference evidence="2 3" key="1">
    <citation type="submission" date="2017-11" db="EMBL/GenBank/DDBJ databases">
        <title>Genomic Encyclopedia of Archaeal and Bacterial Type Strains, Phase II (KMG-II): From Individual Species to Whole Genera.</title>
        <authorList>
            <person name="Goeker M."/>
        </authorList>
    </citation>
    <scope>NUCLEOTIDE SEQUENCE [LARGE SCALE GENOMIC DNA]</scope>
    <source>
        <strain evidence="2 3">DSM 25625</strain>
    </source>
</reference>